<accession>A0A7S0RGH0</accession>
<evidence type="ECO:0000256" key="2">
    <source>
        <dbReference type="SAM" id="SignalP"/>
    </source>
</evidence>
<protein>
    <recommendedName>
        <fullName evidence="3">Fe2OG dioxygenase domain-containing protein</fullName>
    </recommendedName>
</protein>
<dbReference type="EMBL" id="HBFA01026386">
    <property type="protein sequence ID" value="CAD8677000.1"/>
    <property type="molecule type" value="Transcribed_RNA"/>
</dbReference>
<keyword evidence="1" id="KW-0560">Oxidoreductase</keyword>
<comment type="similarity">
    <text evidence="1">Belongs to the iron/ascorbate-dependent oxidoreductase family.</text>
</comment>
<dbReference type="InterPro" id="IPR005123">
    <property type="entry name" value="Oxoglu/Fe-dep_dioxygenase_dom"/>
</dbReference>
<evidence type="ECO:0000256" key="1">
    <source>
        <dbReference type="RuleBase" id="RU003682"/>
    </source>
</evidence>
<dbReference type="Pfam" id="PF22814">
    <property type="entry name" value="WelO5"/>
    <property type="match status" value="1"/>
</dbReference>
<dbReference type="GO" id="GO:0016491">
    <property type="term" value="F:oxidoreductase activity"/>
    <property type="evidence" value="ECO:0007669"/>
    <property type="project" value="UniProtKB-KW"/>
</dbReference>
<dbReference type="InterPro" id="IPR055091">
    <property type="entry name" value="WelO5-like"/>
</dbReference>
<keyword evidence="2" id="KW-0732">Signal</keyword>
<keyword evidence="1" id="KW-0479">Metal-binding</keyword>
<dbReference type="AlphaFoldDB" id="A0A7S0RGH0"/>
<proteinExistence type="inferred from homology"/>
<gene>
    <name evidence="4" type="ORF">POBO1169_LOCUS13416</name>
</gene>
<feature type="domain" description="Fe2OG dioxygenase" evidence="3">
    <location>
        <begin position="147"/>
        <end position="325"/>
    </location>
</feature>
<reference evidence="4" key="1">
    <citation type="submission" date="2021-01" db="EMBL/GenBank/DDBJ databases">
        <authorList>
            <person name="Corre E."/>
            <person name="Pelletier E."/>
            <person name="Niang G."/>
            <person name="Scheremetjew M."/>
            <person name="Finn R."/>
            <person name="Kale V."/>
            <person name="Holt S."/>
            <person name="Cochrane G."/>
            <person name="Meng A."/>
            <person name="Brown T."/>
            <person name="Cohen L."/>
        </authorList>
    </citation>
    <scope>NUCLEOTIDE SEQUENCE</scope>
    <source>
        <strain evidence="4">CCMP722</strain>
    </source>
</reference>
<dbReference type="PROSITE" id="PS51471">
    <property type="entry name" value="FE2OG_OXY"/>
    <property type="match status" value="1"/>
</dbReference>
<feature type="signal peptide" evidence="2">
    <location>
        <begin position="1"/>
        <end position="20"/>
    </location>
</feature>
<sequence>MRVLAIALFLHFLSRHLGYALRDGWAQYEAEHIKNILAIDEHPIRSLLSGSVSAVVLRNQVSRAVVKKVLHNLDEELEIPLERVTRYTLYGTTVHNFMQRGSQGYSEYFNVSVPTAESKLKRAFQGIDGKENPQSRFYSGIQDLANNFSVVSIAREPDGSRYSPGVIRIHPVGDSFPTHFDSLHADEWDKVRWKSRCPATKSASHVTGTPRTAQFSISRFSHQLGGIMLLQSAGASADTPSSETVVYQYDYRKGLLGNCRLMGRSHIVGVNFQGFKTILARNKIPKHVISLRPGDMYLFNANNVHQVLPVKGERPRVVFAAFLALNLDAKEIAVWS</sequence>
<organism evidence="4">
    <name type="scientific">Pyramimonas obovata</name>
    <dbReference type="NCBI Taxonomy" id="1411642"/>
    <lineage>
        <taxon>Eukaryota</taxon>
        <taxon>Viridiplantae</taxon>
        <taxon>Chlorophyta</taxon>
        <taxon>Pyramimonadophyceae</taxon>
        <taxon>Pyramimonadales</taxon>
        <taxon>Pyramimonadaceae</taxon>
        <taxon>Pyramimonas</taxon>
        <taxon>Pyramimonas incertae sedis</taxon>
    </lineage>
</organism>
<dbReference type="GO" id="GO:0046872">
    <property type="term" value="F:metal ion binding"/>
    <property type="evidence" value="ECO:0007669"/>
    <property type="project" value="UniProtKB-KW"/>
</dbReference>
<evidence type="ECO:0000313" key="4">
    <source>
        <dbReference type="EMBL" id="CAD8677000.1"/>
    </source>
</evidence>
<keyword evidence="1" id="KW-0408">Iron</keyword>
<evidence type="ECO:0000259" key="3">
    <source>
        <dbReference type="PROSITE" id="PS51471"/>
    </source>
</evidence>
<name>A0A7S0RGH0_9CHLO</name>
<feature type="chain" id="PRO_5030681519" description="Fe2OG dioxygenase domain-containing protein" evidence="2">
    <location>
        <begin position="21"/>
        <end position="336"/>
    </location>
</feature>